<dbReference type="InterPro" id="IPR003343">
    <property type="entry name" value="Big_2"/>
</dbReference>
<dbReference type="NCBIfam" id="NF012211">
    <property type="entry name" value="tand_rpt_95"/>
    <property type="match status" value="2"/>
</dbReference>
<feature type="signal peptide" evidence="2">
    <location>
        <begin position="1"/>
        <end position="25"/>
    </location>
</feature>
<dbReference type="InterPro" id="IPR008929">
    <property type="entry name" value="Chondroitin_lyas"/>
</dbReference>
<dbReference type="Pfam" id="PF00754">
    <property type="entry name" value="F5_F8_type_C"/>
    <property type="match status" value="1"/>
</dbReference>
<proteinExistence type="predicted"/>
<dbReference type="Pfam" id="PF16332">
    <property type="entry name" value="DUF4962"/>
    <property type="match status" value="1"/>
</dbReference>
<name>A0ABW1IRL7_9BACL</name>
<dbReference type="SMART" id="SM00635">
    <property type="entry name" value="BID_2"/>
    <property type="match status" value="1"/>
</dbReference>
<dbReference type="PROSITE" id="PS50022">
    <property type="entry name" value="FA58C_3"/>
    <property type="match status" value="1"/>
</dbReference>
<gene>
    <name evidence="4" type="ORF">ACFPXP_13500</name>
</gene>
<feature type="chain" id="PRO_5047382646" evidence="2">
    <location>
        <begin position="26"/>
        <end position="1565"/>
    </location>
</feature>
<dbReference type="Pfam" id="PF07940">
    <property type="entry name" value="Hepar_II_III_C"/>
    <property type="match status" value="1"/>
</dbReference>
<dbReference type="SUPFAM" id="SSF49785">
    <property type="entry name" value="Galactose-binding domain-like"/>
    <property type="match status" value="3"/>
</dbReference>
<dbReference type="Gene3D" id="2.70.98.70">
    <property type="match status" value="1"/>
</dbReference>
<dbReference type="SUPFAM" id="SSF48230">
    <property type="entry name" value="Chondroitin AC/alginate lyase"/>
    <property type="match status" value="1"/>
</dbReference>
<comment type="caution">
    <text evidence="4">The sequence shown here is derived from an EMBL/GenBank/DDBJ whole genome shotgun (WGS) entry which is preliminary data.</text>
</comment>
<comment type="subcellular location">
    <subcellularLocation>
        <location evidence="1">Cell envelope</location>
    </subcellularLocation>
</comment>
<evidence type="ECO:0000259" key="3">
    <source>
        <dbReference type="PROSITE" id="PS50022"/>
    </source>
</evidence>
<dbReference type="Pfam" id="PF02368">
    <property type="entry name" value="Big_2"/>
    <property type="match status" value="1"/>
</dbReference>
<dbReference type="PANTHER" id="PTHR38045:SF1">
    <property type="entry name" value="HEPARINASE II_III-LIKE PROTEIN"/>
    <property type="match status" value="1"/>
</dbReference>
<evidence type="ECO:0000313" key="5">
    <source>
        <dbReference type="Proteomes" id="UP001596250"/>
    </source>
</evidence>
<dbReference type="EMBL" id="JBHSQV010000162">
    <property type="protein sequence ID" value="MFC5987419.1"/>
    <property type="molecule type" value="Genomic_DNA"/>
</dbReference>
<dbReference type="RefSeq" id="WP_379894794.1">
    <property type="nucleotide sequence ID" value="NZ_CBCSCT010000041.1"/>
</dbReference>
<feature type="domain" description="F5/8 type C" evidence="3">
    <location>
        <begin position="1326"/>
        <end position="1464"/>
    </location>
</feature>
<dbReference type="Gene3D" id="1.50.10.100">
    <property type="entry name" value="Chondroitin AC/alginate lyase"/>
    <property type="match status" value="1"/>
</dbReference>
<dbReference type="InterPro" id="IPR012480">
    <property type="entry name" value="Hepar_II_III_C"/>
</dbReference>
<dbReference type="InterPro" id="IPR032518">
    <property type="entry name" value="HepII_N"/>
</dbReference>
<dbReference type="Proteomes" id="UP001596250">
    <property type="component" value="Unassembled WGS sequence"/>
</dbReference>
<protein>
    <submittedName>
        <fullName evidence="4">Tandem-95 repeat protein</fullName>
    </submittedName>
</protein>
<organism evidence="4 5">
    <name type="scientific">Marinicrinis lubricantis</name>
    <dbReference type="NCBI Taxonomy" id="2086470"/>
    <lineage>
        <taxon>Bacteria</taxon>
        <taxon>Bacillati</taxon>
        <taxon>Bacillota</taxon>
        <taxon>Bacilli</taxon>
        <taxon>Bacillales</taxon>
        <taxon>Paenibacillaceae</taxon>
    </lineage>
</organism>
<dbReference type="PANTHER" id="PTHR38045">
    <property type="entry name" value="CHROMOSOME 1, WHOLE GENOME SHOTGUN SEQUENCE"/>
    <property type="match status" value="1"/>
</dbReference>
<dbReference type="InterPro" id="IPR000421">
    <property type="entry name" value="FA58C"/>
</dbReference>
<dbReference type="SUPFAM" id="SSF49373">
    <property type="entry name" value="Invasin/intimin cell-adhesion fragments"/>
    <property type="match status" value="1"/>
</dbReference>
<keyword evidence="5" id="KW-1185">Reference proteome</keyword>
<dbReference type="InterPro" id="IPR008979">
    <property type="entry name" value="Galactose-bd-like_sf"/>
</dbReference>
<reference evidence="5" key="1">
    <citation type="journal article" date="2019" name="Int. J. Syst. Evol. Microbiol.">
        <title>The Global Catalogue of Microorganisms (GCM) 10K type strain sequencing project: providing services to taxonomists for standard genome sequencing and annotation.</title>
        <authorList>
            <consortium name="The Broad Institute Genomics Platform"/>
            <consortium name="The Broad Institute Genome Sequencing Center for Infectious Disease"/>
            <person name="Wu L."/>
            <person name="Ma J."/>
        </authorList>
    </citation>
    <scope>NUCLEOTIDE SEQUENCE [LARGE SCALE GENOMIC DNA]</scope>
    <source>
        <strain evidence="5">CCM 8749</strain>
    </source>
</reference>
<evidence type="ECO:0000256" key="1">
    <source>
        <dbReference type="ARBA" id="ARBA00004196"/>
    </source>
</evidence>
<evidence type="ECO:0000256" key="2">
    <source>
        <dbReference type="SAM" id="SignalP"/>
    </source>
</evidence>
<dbReference type="Gene3D" id="2.60.40.3440">
    <property type="match status" value="2"/>
</dbReference>
<sequence>MNRKWKSRMAVVAAMVLLVSTLWSSFNVFPASGQSIAEDNAYPMMNSANVLLNGSYEENEETLPLGWRPYIFSGSPKVQVDHEQVVSGQSSLKMSAESSSRATMYQDVRIPPEQRNQIYTFSQWIKTEDVSGVGIYNRMFLINESGTRIGSLIELKKLTGTKDWTFVQGSIYVPDDGQVIGVKIENFFDTGTGTAWFDDASLIPLTSDVDGDLVLNGGFEAIDSSGRLLHWGTWIPTGSPTVTADTYTYVSGARSLKIHAEQTGRAAVVQGIPLKPDQLGQTFKISMWVKTEAATGGAVTRLQFNNSAGKRVGNLIFLDTIRDTNDWTKVEEFIQIPEDTNIATVKIENFLETGTGTVWFDDIRFAAWYPLEAIHLSDDQVQLKVGDSVTLDVYYTPEHASERVLIWTSSNPEVAAVNEGQVMATGNGIAVITAASADGTVSASCIVFVGEVGGITASDYAVETDENVFVRGRIEAAQEHGRTLTYRKAVDSSNGLVHVESDGAWSYYPNDSFTGMDSFTVVIEDGAGSYAVSKVVITVRAVNHPPIAEEFIQPTDKNTPVSGELQAADSDGDLLTYSITSHPEHGQVTMEDDGHWTYTPNSDYVGADAFTFTVTDAHGGMDSAKVQLYTAPAAEEIIADIKQSQPDQQHPRLLATSEDFARIRTLVETDDLASRWFAAVKKEADEILPQPPAPYSKPDGLRLDGTASRRAATLAFVYQVTQDERYAERAWEELSYVSSDAYPDWSPQHYLDTATMTQGIALGYDWLYHYLSEEQREIVRTAIVNKGLKPAVPMYLDKTYWWVYNRDNWNFVCNAGMTLGALAIADEEEELAGLILREAFKSIQYGLPQYSPDGSAIEGPGYWEYGTMFLVYFLSALETTVGHDYGFSEREGLYETPQYPIYIAGPQGTFNYSDNASGLIPGRLLLWFAERFEQPEYTWYHAYAEQSNGTSGMYDLIWYRPETYGALAPEHLDQYFDRPKAVTMRSQWNDEHALFVGFKGGVNGAPHGDLDTGSFVFDALGVRWAEDLGKEDYNLPGYWEMGENGKRWDYYRKRAESHNTLVIQPSAGPDQSVSAISEIVDRAFDHPQGAYAITDMTPAYRKYAASVKRGVALIDHRRQLMVQDEVEMKVPSSMHWFMHTRADIQIDESGKTAILSQGDKRLWVQLLTPDEAQFSVTPAEPMDASPQPSGQTPNLGVRKLTIEMEKVLHSTIRVWMVPLMPGDPLPQQPPEISSLDQWGIHDAELAKIGEITVDGMPLEEFESNRYVYEIEIPQNAPHIPQVNATAEMAGLEVAISQADDIPGTARIEVSDPEGAMDTGVYYVTFKHPAQYGIPEDRPALPVSAVTASADDGNVPENTLDRNMSTRWSAFGEQWIQYDLGKVQDVSAVSMAWYSGNTRYSFFNIEVSEDGESWRRVYDGMSSGETLEHELYPFAVTQARYIRINGFGNNQSLWNSIAETGIYGPKYEIERAVISYDQEVIKRKDPVPLQVEAYLNSGEAIDLTEADIRYYTSDRKVVDIEDGVMITQKTGYAQVWAEITYRNRTVRSNVLNVEVVKKNGNGSPIE</sequence>
<dbReference type="InterPro" id="IPR054563">
    <property type="entry name" value="HylB-like_N"/>
</dbReference>
<evidence type="ECO:0000313" key="4">
    <source>
        <dbReference type="EMBL" id="MFC5987419.1"/>
    </source>
</evidence>
<dbReference type="Pfam" id="PF22637">
    <property type="entry name" value="CBM_4_9_1"/>
    <property type="match status" value="2"/>
</dbReference>
<dbReference type="Gene3D" id="2.60.40.1080">
    <property type="match status" value="1"/>
</dbReference>
<accession>A0ABW1IRL7</accession>
<keyword evidence="2" id="KW-0732">Signal</keyword>
<dbReference type="InterPro" id="IPR008964">
    <property type="entry name" value="Invasin/intimin_cell_adhesion"/>
</dbReference>
<dbReference type="Gene3D" id="2.60.120.260">
    <property type="entry name" value="Galactose-binding domain-like"/>
    <property type="match status" value="3"/>
</dbReference>
<dbReference type="Pfam" id="PF17963">
    <property type="entry name" value="Big_9"/>
    <property type="match status" value="2"/>
</dbReference>